<comment type="caution">
    <text evidence="4">The sequence shown here is derived from an EMBL/GenBank/DDBJ whole genome shotgun (WGS) entry which is preliminary data.</text>
</comment>
<reference evidence="4 5" key="1">
    <citation type="submission" date="2007-01" db="EMBL/GenBank/DDBJ databases">
        <authorList>
            <person name="Haygood M."/>
            <person name="Podell S."/>
            <person name="Anderson C."/>
            <person name="Hopkinson B."/>
            <person name="Roe K."/>
            <person name="Barbeau K."/>
            <person name="Gaasterland T."/>
            <person name="Ferriera S."/>
            <person name="Johnson J."/>
            <person name="Kravitz S."/>
            <person name="Beeson K."/>
            <person name="Sutton G."/>
            <person name="Rogers Y.-H."/>
            <person name="Friedman R."/>
            <person name="Frazier M."/>
            <person name="Venter J.C."/>
        </authorList>
    </citation>
    <scope>NUCLEOTIDE SEQUENCE [LARGE SCALE GENOMIC DNA]</scope>
    <source>
        <strain evidence="4 5">ATCC 23134</strain>
    </source>
</reference>
<dbReference type="PROSITE" id="PS50977">
    <property type="entry name" value="HTH_TETR_2"/>
    <property type="match status" value="1"/>
</dbReference>
<organism evidence="4 5">
    <name type="scientific">Microscilla marina ATCC 23134</name>
    <dbReference type="NCBI Taxonomy" id="313606"/>
    <lineage>
        <taxon>Bacteria</taxon>
        <taxon>Pseudomonadati</taxon>
        <taxon>Bacteroidota</taxon>
        <taxon>Cytophagia</taxon>
        <taxon>Cytophagales</taxon>
        <taxon>Microscillaceae</taxon>
        <taxon>Microscilla</taxon>
    </lineage>
</organism>
<keyword evidence="1 2" id="KW-0238">DNA-binding</keyword>
<feature type="domain" description="HTH tetR-type" evidence="3">
    <location>
        <begin position="10"/>
        <end position="70"/>
    </location>
</feature>
<evidence type="ECO:0000313" key="5">
    <source>
        <dbReference type="Proteomes" id="UP000004095"/>
    </source>
</evidence>
<evidence type="ECO:0000256" key="2">
    <source>
        <dbReference type="PROSITE-ProRule" id="PRU00335"/>
    </source>
</evidence>
<evidence type="ECO:0000313" key="4">
    <source>
        <dbReference type="EMBL" id="EAY30637.1"/>
    </source>
</evidence>
<evidence type="ECO:0000256" key="1">
    <source>
        <dbReference type="ARBA" id="ARBA00023125"/>
    </source>
</evidence>
<feature type="DNA-binding region" description="H-T-H motif" evidence="2">
    <location>
        <begin position="33"/>
        <end position="52"/>
    </location>
</feature>
<dbReference type="Gene3D" id="1.10.357.10">
    <property type="entry name" value="Tetracycline Repressor, domain 2"/>
    <property type="match status" value="1"/>
</dbReference>
<dbReference type="EMBL" id="AAWS01000006">
    <property type="protein sequence ID" value="EAY30637.1"/>
    <property type="molecule type" value="Genomic_DNA"/>
</dbReference>
<dbReference type="InterPro" id="IPR050109">
    <property type="entry name" value="HTH-type_TetR-like_transc_reg"/>
</dbReference>
<gene>
    <name evidence="4" type="ORF">M23134_03275</name>
</gene>
<dbReference type="AlphaFoldDB" id="A1ZGM0"/>
<dbReference type="PRINTS" id="PR00455">
    <property type="entry name" value="HTHTETR"/>
</dbReference>
<dbReference type="GO" id="GO:0003677">
    <property type="term" value="F:DNA binding"/>
    <property type="evidence" value="ECO:0007669"/>
    <property type="project" value="UniProtKB-UniRule"/>
</dbReference>
<name>A1ZGM0_MICM2</name>
<dbReference type="PANTHER" id="PTHR30328">
    <property type="entry name" value="TRANSCRIPTIONAL REPRESSOR"/>
    <property type="match status" value="1"/>
</dbReference>
<protein>
    <submittedName>
        <fullName evidence="4">Putative HTH-type transcriptional regulator YhgD</fullName>
    </submittedName>
</protein>
<dbReference type="SUPFAM" id="SSF46689">
    <property type="entry name" value="Homeodomain-like"/>
    <property type="match status" value="1"/>
</dbReference>
<dbReference type="Proteomes" id="UP000004095">
    <property type="component" value="Unassembled WGS sequence"/>
</dbReference>
<dbReference type="InterPro" id="IPR001647">
    <property type="entry name" value="HTH_TetR"/>
</dbReference>
<dbReference type="InterPro" id="IPR036271">
    <property type="entry name" value="Tet_transcr_reg_TetR-rel_C_sf"/>
</dbReference>
<dbReference type="Pfam" id="PF00440">
    <property type="entry name" value="TetR_N"/>
    <property type="match status" value="1"/>
</dbReference>
<dbReference type="Gene3D" id="1.10.10.60">
    <property type="entry name" value="Homeodomain-like"/>
    <property type="match status" value="1"/>
</dbReference>
<dbReference type="eggNOG" id="COG1309">
    <property type="taxonomic scope" value="Bacteria"/>
</dbReference>
<evidence type="ECO:0000259" key="3">
    <source>
        <dbReference type="PROSITE" id="PS50977"/>
    </source>
</evidence>
<sequence>MKSLDLKENTEVKDKILQAATDLFWRYGIRSITMDEIAREVAVSKKTIYQYFKDKNEIVCLVMERKHQKQMKEMSKLESSSENAIDALLKVSDFMAKSFSKLTPSLLLDTKKYHPEAWEIHQSRRDSILNSIKRNIHWGIKDGLYRKDLPIEYLAILRMEQVELAFDARKFSNEEYDLVKVQLAFLDHFIRGLVTLQGFQLLEMYKNQKHHD</sequence>
<proteinExistence type="predicted"/>
<accession>A1ZGM0</accession>
<keyword evidence="5" id="KW-1185">Reference proteome</keyword>
<dbReference type="PANTHER" id="PTHR30328:SF54">
    <property type="entry name" value="HTH-TYPE TRANSCRIPTIONAL REPRESSOR SCO4008"/>
    <property type="match status" value="1"/>
</dbReference>
<dbReference type="SUPFAM" id="SSF48498">
    <property type="entry name" value="Tetracyclin repressor-like, C-terminal domain"/>
    <property type="match status" value="1"/>
</dbReference>
<dbReference type="InterPro" id="IPR009057">
    <property type="entry name" value="Homeodomain-like_sf"/>
</dbReference>